<dbReference type="NCBIfam" id="TIGR00229">
    <property type="entry name" value="sensory_box"/>
    <property type="match status" value="1"/>
</dbReference>
<dbReference type="SUPFAM" id="SSF55785">
    <property type="entry name" value="PYP-like sensor domain (PAS domain)"/>
    <property type="match status" value="1"/>
</dbReference>
<dbReference type="CDD" id="cd00130">
    <property type="entry name" value="PAS"/>
    <property type="match status" value="1"/>
</dbReference>
<dbReference type="InterPro" id="IPR005561">
    <property type="entry name" value="ANTAR"/>
</dbReference>
<dbReference type="PROSITE" id="PS50921">
    <property type="entry name" value="ANTAR"/>
    <property type="match status" value="1"/>
</dbReference>
<accession>A0ABX0GS58</accession>
<dbReference type="SUPFAM" id="SSF52172">
    <property type="entry name" value="CheY-like"/>
    <property type="match status" value="1"/>
</dbReference>
<dbReference type="Pfam" id="PF03861">
    <property type="entry name" value="ANTAR"/>
    <property type="match status" value="1"/>
</dbReference>
<dbReference type="InterPro" id="IPR013767">
    <property type="entry name" value="PAS_fold"/>
</dbReference>
<dbReference type="Pfam" id="PF00989">
    <property type="entry name" value="PAS"/>
    <property type="match status" value="1"/>
</dbReference>
<dbReference type="Gene3D" id="3.30.450.40">
    <property type="match status" value="1"/>
</dbReference>
<gene>
    <name evidence="4" type="ORF">G9H71_05980</name>
</gene>
<organism evidence="4 5">
    <name type="scientific">Motilibacter deserti</name>
    <dbReference type="NCBI Taxonomy" id="2714956"/>
    <lineage>
        <taxon>Bacteria</taxon>
        <taxon>Bacillati</taxon>
        <taxon>Actinomycetota</taxon>
        <taxon>Actinomycetes</taxon>
        <taxon>Motilibacterales</taxon>
        <taxon>Motilibacteraceae</taxon>
        <taxon>Motilibacter</taxon>
    </lineage>
</organism>
<dbReference type="InterPro" id="IPR029016">
    <property type="entry name" value="GAF-like_dom_sf"/>
</dbReference>
<keyword evidence="1" id="KW-0805">Transcription regulation</keyword>
<evidence type="ECO:0000313" key="5">
    <source>
        <dbReference type="Proteomes" id="UP000800981"/>
    </source>
</evidence>
<dbReference type="InterPro" id="IPR036388">
    <property type="entry name" value="WH-like_DNA-bd_sf"/>
</dbReference>
<dbReference type="Gene3D" id="3.30.450.20">
    <property type="entry name" value="PAS domain"/>
    <property type="match status" value="1"/>
</dbReference>
<keyword evidence="2" id="KW-0804">Transcription</keyword>
<name>A0ABX0GS58_9ACTN</name>
<dbReference type="InterPro" id="IPR000014">
    <property type="entry name" value="PAS"/>
</dbReference>
<evidence type="ECO:0000256" key="2">
    <source>
        <dbReference type="ARBA" id="ARBA00023163"/>
    </source>
</evidence>
<dbReference type="Gene3D" id="1.10.10.10">
    <property type="entry name" value="Winged helix-like DNA-binding domain superfamily/Winged helix DNA-binding domain"/>
    <property type="match status" value="1"/>
</dbReference>
<sequence length="432" mass="45517">MTEAPHLQHDLAEFERRLGRLRQAALGPDGAPSAARAALETDEEELRGLVEQSRWWPARSPGGPEQGHEALPVAVVVTDGEGMITSANGHALDLLGLRAGIAVGKPLPDCVALHSRPLMRTVLRALGADGSHQVVRLQLTPRDGEPREATVAVSAADSSSGTILRWVLVPDAGQPGREGVAGDRVVVRPDDLDVLAVGAAFAELARVPEDGQEPGRTPYERIADLASAAVPGAAHVSVAGWNDRGEPAALSATSAWSVELNAAQARLDEGPAVDALRLGAALSAVEADAARLWPRWVTAVDPCPRAVLALPLTDGKEVVGTIAVYSHPDEAADPAAHLTALAPKLGTYAAAAGAAVGVARRLQESRRHVRQLREALESRPVIDQAKGIIMVQRGCSADEAFAALVEVSQRRNVRVRLVAQQLVDSVTARRRH</sequence>
<dbReference type="SUPFAM" id="SSF55781">
    <property type="entry name" value="GAF domain-like"/>
    <property type="match status" value="1"/>
</dbReference>
<dbReference type="EMBL" id="JAANNP010000002">
    <property type="protein sequence ID" value="NHC13328.1"/>
    <property type="molecule type" value="Genomic_DNA"/>
</dbReference>
<dbReference type="RefSeq" id="WP_166279579.1">
    <property type="nucleotide sequence ID" value="NZ_JAANNP010000002.1"/>
</dbReference>
<dbReference type="InterPro" id="IPR035965">
    <property type="entry name" value="PAS-like_dom_sf"/>
</dbReference>
<dbReference type="InterPro" id="IPR011006">
    <property type="entry name" value="CheY-like_superfamily"/>
</dbReference>
<evidence type="ECO:0000313" key="4">
    <source>
        <dbReference type="EMBL" id="NHC13328.1"/>
    </source>
</evidence>
<comment type="caution">
    <text evidence="4">The sequence shown here is derived from an EMBL/GenBank/DDBJ whole genome shotgun (WGS) entry which is preliminary data.</text>
</comment>
<dbReference type="Proteomes" id="UP000800981">
    <property type="component" value="Unassembled WGS sequence"/>
</dbReference>
<evidence type="ECO:0000259" key="3">
    <source>
        <dbReference type="PROSITE" id="PS50921"/>
    </source>
</evidence>
<evidence type="ECO:0000256" key="1">
    <source>
        <dbReference type="ARBA" id="ARBA00023015"/>
    </source>
</evidence>
<dbReference type="SMART" id="SM01012">
    <property type="entry name" value="ANTAR"/>
    <property type="match status" value="1"/>
</dbReference>
<keyword evidence="5" id="KW-1185">Reference proteome</keyword>
<protein>
    <submittedName>
        <fullName evidence="4">ANTAR domain-containing protein</fullName>
    </submittedName>
</protein>
<proteinExistence type="predicted"/>
<feature type="domain" description="ANTAR" evidence="3">
    <location>
        <begin position="362"/>
        <end position="423"/>
    </location>
</feature>
<reference evidence="4 5" key="1">
    <citation type="submission" date="2020-03" db="EMBL/GenBank/DDBJ databases">
        <title>Two novel Motilibacter sp.</title>
        <authorList>
            <person name="Liu S."/>
        </authorList>
    </citation>
    <scope>NUCLEOTIDE SEQUENCE [LARGE SCALE GENOMIC DNA]</scope>
    <source>
        <strain evidence="4 5">E257</strain>
    </source>
</reference>
<dbReference type="SMART" id="SM00091">
    <property type="entry name" value="PAS"/>
    <property type="match status" value="1"/>
</dbReference>